<dbReference type="EMBL" id="HE612858">
    <property type="protein sequence ID" value="CCE62614.1"/>
    <property type="molecule type" value="Genomic_DNA"/>
</dbReference>
<keyword evidence="1" id="KW-0802">TPR repeat</keyword>
<dbReference type="SUPFAM" id="SSF81901">
    <property type="entry name" value="HCP-like"/>
    <property type="match status" value="1"/>
</dbReference>
<dbReference type="GO" id="GO:0032979">
    <property type="term" value="P:protein insertion into mitochondrial inner membrane from matrix"/>
    <property type="evidence" value="ECO:0007669"/>
    <property type="project" value="EnsemblFungi"/>
</dbReference>
<organism evidence="3 4">
    <name type="scientific">Tetrapisispora phaffii (strain ATCC 24235 / CBS 4417 / NBRC 1672 / NRRL Y-8282 / UCD 70-5)</name>
    <name type="common">Yeast</name>
    <name type="synonym">Fabospora phaffii</name>
    <dbReference type="NCBI Taxonomy" id="1071381"/>
    <lineage>
        <taxon>Eukaryota</taxon>
        <taxon>Fungi</taxon>
        <taxon>Dikarya</taxon>
        <taxon>Ascomycota</taxon>
        <taxon>Saccharomycotina</taxon>
        <taxon>Saccharomycetes</taxon>
        <taxon>Saccharomycetales</taxon>
        <taxon>Saccharomycetaceae</taxon>
        <taxon>Tetrapisispora</taxon>
    </lineage>
</organism>
<dbReference type="AlphaFoldDB" id="G8BQV2"/>
<feature type="repeat" description="TPR" evidence="1">
    <location>
        <begin position="194"/>
        <end position="227"/>
    </location>
</feature>
<keyword evidence="4" id="KW-1185">Reference proteome</keyword>
<proteinExistence type="predicted"/>
<protein>
    <submittedName>
        <fullName evidence="3">Uncharacterized protein</fullName>
    </submittedName>
</protein>
<dbReference type="RefSeq" id="XP_003685048.1">
    <property type="nucleotide sequence ID" value="XM_003685000.1"/>
</dbReference>
<dbReference type="OMA" id="WFKLGME"/>
<dbReference type="KEGG" id="tpf:TPHA_0C04640"/>
<feature type="compositionally biased region" description="Polar residues" evidence="2">
    <location>
        <begin position="357"/>
        <end position="371"/>
    </location>
</feature>
<dbReference type="Proteomes" id="UP000005666">
    <property type="component" value="Chromosome 3"/>
</dbReference>
<dbReference type="PROSITE" id="PS50005">
    <property type="entry name" value="TPR"/>
    <property type="match status" value="1"/>
</dbReference>
<evidence type="ECO:0000313" key="4">
    <source>
        <dbReference type="Proteomes" id="UP000005666"/>
    </source>
</evidence>
<dbReference type="Gene3D" id="1.25.40.10">
    <property type="entry name" value="Tetratricopeptide repeat domain"/>
    <property type="match status" value="1"/>
</dbReference>
<evidence type="ECO:0000256" key="1">
    <source>
        <dbReference type="PROSITE-ProRule" id="PRU00339"/>
    </source>
</evidence>
<gene>
    <name evidence="3" type="primary">TPHA0C04640</name>
    <name evidence="3" type="ordered locus">TPHA_0C04640</name>
</gene>
<evidence type="ECO:0000313" key="3">
    <source>
        <dbReference type="EMBL" id="CCE62614.1"/>
    </source>
</evidence>
<dbReference type="HOGENOM" id="CLU_047859_0_0_1"/>
<dbReference type="InterPro" id="IPR011990">
    <property type="entry name" value="TPR-like_helical_dom_sf"/>
</dbReference>
<sequence>MSRTVNSIIRLYSRVSRTTRPSFDHVFPKAKTIKSILFELDSKHTYSKLLPVYKWNYEHMDDESPRELDAKSSKGISSNDYMLMKKVLERIRKDTKSANKNLLALENALLDKAVDMGNEDAIAIISFDTLKNPENNDVVDVEYANKLVKNLYENSHPLTIKLTGDLLMKAGDDKLAEKNYMKFIKMQDNTALAGEVYGYLGRIHLRKPDIHKAEEYFRKSIKYSRLENAVFSYYYLSQIYIDTNPLRARSYLEVSATQGFKEAFKSLGYLEMKYFDDIDKAYEWFRLGVELNDLESYFGFFDCNVKLKEWSSAKKCLNALNQLSKTSDTTKQLVEKFISQRKDIVSTLDTKLATKNSISSGHSKSQTPAKDNTSDRWSV</sequence>
<name>G8BQV2_TETPH</name>
<dbReference type="GO" id="GO:0005759">
    <property type="term" value="C:mitochondrial matrix"/>
    <property type="evidence" value="ECO:0007669"/>
    <property type="project" value="EnsemblFungi"/>
</dbReference>
<dbReference type="InterPro" id="IPR019734">
    <property type="entry name" value="TPR_rpt"/>
</dbReference>
<dbReference type="GeneID" id="11535284"/>
<reference evidence="3 4" key="1">
    <citation type="journal article" date="2011" name="Proc. Natl. Acad. Sci. U.S.A.">
        <title>Evolutionary erosion of yeast sex chromosomes by mating-type switching accidents.</title>
        <authorList>
            <person name="Gordon J.L."/>
            <person name="Armisen D."/>
            <person name="Proux-Wera E."/>
            <person name="Oheigeartaigh S.S."/>
            <person name="Byrne K.P."/>
            <person name="Wolfe K.H."/>
        </authorList>
    </citation>
    <scope>NUCLEOTIDE SEQUENCE [LARGE SCALE GENOMIC DNA]</scope>
    <source>
        <strain evidence="4">ATCC 24235 / CBS 4417 / NBRC 1672 / NRRL Y-8282 / UCD 70-5</strain>
    </source>
</reference>
<evidence type="ECO:0000256" key="2">
    <source>
        <dbReference type="SAM" id="MobiDB-lite"/>
    </source>
</evidence>
<dbReference type="OrthoDB" id="1658288at2759"/>
<dbReference type="eggNOG" id="ENOG502QU4R">
    <property type="taxonomic scope" value="Eukaryota"/>
</dbReference>
<dbReference type="STRING" id="1071381.G8BQV2"/>
<accession>G8BQV2</accession>
<feature type="region of interest" description="Disordered" evidence="2">
    <location>
        <begin position="357"/>
        <end position="379"/>
    </location>
</feature>